<comment type="caution">
    <text evidence="1">The sequence shown here is derived from an EMBL/GenBank/DDBJ whole genome shotgun (WGS) entry which is preliminary data.</text>
</comment>
<name>A0A409WY30_PSICY</name>
<accession>A0A409WY30</accession>
<sequence length="529" mass="58850">SLLLRNRTRKKASNGYSFTQALLDYLGTASLDMLSYGVLMRNINPKNCLKLQHPIYEGNGKNSIFFDVKAINVGQLTYDVIKENGRLILYDGEILGIIPNTEFAVYTSKMVTINSMLLGNFIVDSVGTTTSSLKCTPAEFELIEHDSAMVTINSMLLGNFIVDSVGTTTSSLKCTPAEFELIEHDSAVASSITPSQNKFSVYVANESIHSCVEVAITKENPEDWCRRPQLNTDGPSNNLDLILGLSGGEVNFFYPPLSKVGTLGLERLHFTFPPDPMLICQVLCSAAHFFMYLNHKPQNSILQSGVEVHLCELEEINGYQVIGGKIRRKMQSKHRLKPNELLGYEVKAAKARASLDMVLAYGIEIINKNMDLDLFAWAFFFDCSTFEIRQYYEPPVVAGKTMVDPTLPSHKDNREPLPVALNFRNSGQLFQLQLYDQQLLDVGFLQIFLLTKCLGGGLSSIVQAPLLVHINGSWARFRKSRLYEGPTKQIERGPSNILDVITIPLVQCATGEHQPKGNLVATNLYDQSS</sequence>
<dbReference type="Proteomes" id="UP000283269">
    <property type="component" value="Unassembled WGS sequence"/>
</dbReference>
<evidence type="ECO:0000313" key="2">
    <source>
        <dbReference type="Proteomes" id="UP000283269"/>
    </source>
</evidence>
<dbReference type="EMBL" id="NHYD01003023">
    <property type="protein sequence ID" value="PPQ83371.1"/>
    <property type="molecule type" value="Genomic_DNA"/>
</dbReference>
<feature type="non-terminal residue" evidence="1">
    <location>
        <position position="1"/>
    </location>
</feature>
<gene>
    <name evidence="1" type="ORF">CVT25_003944</name>
</gene>
<dbReference type="AlphaFoldDB" id="A0A409WY30"/>
<protein>
    <submittedName>
        <fullName evidence="1">Uncharacterized protein</fullName>
    </submittedName>
</protein>
<evidence type="ECO:0000313" key="1">
    <source>
        <dbReference type="EMBL" id="PPQ83371.1"/>
    </source>
</evidence>
<organism evidence="1 2">
    <name type="scientific">Psilocybe cyanescens</name>
    <dbReference type="NCBI Taxonomy" id="93625"/>
    <lineage>
        <taxon>Eukaryota</taxon>
        <taxon>Fungi</taxon>
        <taxon>Dikarya</taxon>
        <taxon>Basidiomycota</taxon>
        <taxon>Agaricomycotina</taxon>
        <taxon>Agaricomycetes</taxon>
        <taxon>Agaricomycetidae</taxon>
        <taxon>Agaricales</taxon>
        <taxon>Agaricineae</taxon>
        <taxon>Strophariaceae</taxon>
        <taxon>Psilocybe</taxon>
    </lineage>
</organism>
<keyword evidence="2" id="KW-1185">Reference proteome</keyword>
<reference evidence="1 2" key="1">
    <citation type="journal article" date="2018" name="Evol. Lett.">
        <title>Horizontal gene cluster transfer increased hallucinogenic mushroom diversity.</title>
        <authorList>
            <person name="Reynolds H.T."/>
            <person name="Vijayakumar V."/>
            <person name="Gluck-Thaler E."/>
            <person name="Korotkin H.B."/>
            <person name="Matheny P.B."/>
            <person name="Slot J.C."/>
        </authorList>
    </citation>
    <scope>NUCLEOTIDE SEQUENCE [LARGE SCALE GENOMIC DNA]</scope>
    <source>
        <strain evidence="1 2">2631</strain>
    </source>
</reference>
<dbReference type="InParanoid" id="A0A409WY30"/>
<proteinExistence type="predicted"/>